<organism evidence="8 9">
    <name type="scientific">Kluyveromyces dobzhanskii CBS 2104</name>
    <dbReference type="NCBI Taxonomy" id="1427455"/>
    <lineage>
        <taxon>Eukaryota</taxon>
        <taxon>Fungi</taxon>
        <taxon>Dikarya</taxon>
        <taxon>Ascomycota</taxon>
        <taxon>Saccharomycotina</taxon>
        <taxon>Saccharomycetes</taxon>
        <taxon>Saccharomycetales</taxon>
        <taxon>Saccharomycetaceae</taxon>
        <taxon>Kluyveromyces</taxon>
    </lineage>
</organism>
<evidence type="ECO:0000256" key="1">
    <source>
        <dbReference type="ARBA" id="ARBA00004123"/>
    </source>
</evidence>
<dbReference type="GO" id="GO:0003712">
    <property type="term" value="F:transcription coregulator activity"/>
    <property type="evidence" value="ECO:0007669"/>
    <property type="project" value="InterPro"/>
</dbReference>
<dbReference type="AlphaFoldDB" id="A0A0A8L960"/>
<proteinExistence type="inferred from homology"/>
<comment type="similarity">
    <text evidence="2 7">Belongs to the Mediator complex subunit 9 family.</text>
</comment>
<evidence type="ECO:0000256" key="3">
    <source>
        <dbReference type="ARBA" id="ARBA00023015"/>
    </source>
</evidence>
<dbReference type="Proteomes" id="UP000031516">
    <property type="component" value="Unassembled WGS sequence"/>
</dbReference>
<sequence length="122" mass="14191">MNNDTEREQQSAEESEENVLKRIHDILTKNSSTQTEFIPLLYHSLKQISKHPNNSSNSLDAATSSIRHRLKTAKTLLQQDPAAIELVSKTPEQWQLHIQEKKIELEKKTKHLQRLRESVQKQ</sequence>
<dbReference type="Pfam" id="PF07544">
    <property type="entry name" value="Med9"/>
    <property type="match status" value="1"/>
</dbReference>
<dbReference type="EMBL" id="CCBQ010000045">
    <property type="protein sequence ID" value="CDO95621.1"/>
    <property type="molecule type" value="Genomic_DNA"/>
</dbReference>
<evidence type="ECO:0000256" key="6">
    <source>
        <dbReference type="ARBA" id="ARBA00023242"/>
    </source>
</evidence>
<accession>A0A0A8L960</accession>
<keyword evidence="5 7" id="KW-0804">Transcription</keyword>
<comment type="subcellular location">
    <subcellularLocation>
        <location evidence="1 7">Nucleus</location>
    </subcellularLocation>
</comment>
<keyword evidence="4 7" id="KW-0010">Activator</keyword>
<dbReference type="GO" id="GO:0006357">
    <property type="term" value="P:regulation of transcription by RNA polymerase II"/>
    <property type="evidence" value="ECO:0007669"/>
    <property type="project" value="InterPro"/>
</dbReference>
<dbReference type="InterPro" id="IPR011425">
    <property type="entry name" value="Med9"/>
</dbReference>
<keyword evidence="6 7" id="KW-0539">Nucleus</keyword>
<gene>
    <name evidence="7" type="primary">MED9</name>
    <name evidence="8" type="ORF">KLDO_g3855</name>
</gene>
<evidence type="ECO:0000313" key="9">
    <source>
        <dbReference type="Proteomes" id="UP000031516"/>
    </source>
</evidence>
<evidence type="ECO:0000256" key="4">
    <source>
        <dbReference type="ARBA" id="ARBA00023159"/>
    </source>
</evidence>
<evidence type="ECO:0000256" key="7">
    <source>
        <dbReference type="RuleBase" id="RU364145"/>
    </source>
</evidence>
<protein>
    <recommendedName>
        <fullName evidence="7">Mediator of RNA polymerase II transcription subunit 9</fullName>
    </recommendedName>
    <alternativeName>
        <fullName evidence="7">Mediator complex subunit 9</fullName>
    </alternativeName>
</protein>
<keyword evidence="3 7" id="KW-0805">Transcription regulation</keyword>
<keyword evidence="9" id="KW-1185">Reference proteome</keyword>
<name>A0A0A8L960_9SACH</name>
<evidence type="ECO:0000313" key="8">
    <source>
        <dbReference type="EMBL" id="CDO95621.1"/>
    </source>
</evidence>
<dbReference type="GO" id="GO:0016592">
    <property type="term" value="C:mediator complex"/>
    <property type="evidence" value="ECO:0007669"/>
    <property type="project" value="InterPro"/>
</dbReference>
<evidence type="ECO:0000256" key="5">
    <source>
        <dbReference type="ARBA" id="ARBA00023163"/>
    </source>
</evidence>
<comment type="caution">
    <text evidence="8">The sequence shown here is derived from an EMBL/GenBank/DDBJ whole genome shotgun (WGS) entry which is preliminary data.</text>
</comment>
<comment type="subunit">
    <text evidence="7">Component of the Mediator complex.</text>
</comment>
<evidence type="ECO:0000256" key="2">
    <source>
        <dbReference type="ARBA" id="ARBA00008089"/>
    </source>
</evidence>
<dbReference type="OrthoDB" id="4069563at2759"/>
<comment type="function">
    <text evidence="7">Component of the Mediator complex, a coactivator involved in the regulated transcription of nearly all RNA polymerase II-dependent genes. Mediator functions as a bridge to convey information from gene-specific regulatory proteins to the basal RNA polymerase II transcription machinery. Mediator is recruited to promoters by direct interactions with regulatory proteins and serves as a scaffold for the assembly of a functional preinitiation complex with RNA polymerase II and the general transcription factors.</text>
</comment>
<reference evidence="8 9" key="1">
    <citation type="submission" date="2014-03" db="EMBL/GenBank/DDBJ databases">
        <title>The genome of Kluyveromyces dobzhanskii.</title>
        <authorList>
            <person name="Nystedt B."/>
            <person name="Astrom S."/>
        </authorList>
    </citation>
    <scope>NUCLEOTIDE SEQUENCE [LARGE SCALE GENOMIC DNA]</scope>
    <source>
        <strain evidence="8 9">CBS 2104</strain>
    </source>
</reference>